<reference evidence="8 9" key="1">
    <citation type="submission" date="2019-05" db="EMBL/GenBank/DDBJ databases">
        <title>Pseudorhodobacter turbinis sp. nov., isolated from the gut of the Korean turban shell.</title>
        <authorList>
            <person name="Jeong Y.-S."/>
            <person name="Kang W.-R."/>
            <person name="Bae J.-W."/>
        </authorList>
    </citation>
    <scope>NUCLEOTIDE SEQUENCE [LARGE SCALE GENOMIC DNA]</scope>
    <source>
        <strain evidence="8 9">S12M18</strain>
    </source>
</reference>
<name>A0A4P8EFP3_9RHOB</name>
<dbReference type="Pfam" id="PF07669">
    <property type="entry name" value="Eco57I"/>
    <property type="match status" value="1"/>
</dbReference>
<dbReference type="REBASE" id="313172">
    <property type="entry name" value="PspM18ORF7020P"/>
</dbReference>
<dbReference type="PANTHER" id="PTHR33841:SF1">
    <property type="entry name" value="DNA METHYLTRANSFERASE A"/>
    <property type="match status" value="1"/>
</dbReference>
<accession>A0A4P8EFP3</accession>
<dbReference type="GO" id="GO:0006304">
    <property type="term" value="P:DNA modification"/>
    <property type="evidence" value="ECO:0007669"/>
    <property type="project" value="InterPro"/>
</dbReference>
<keyword evidence="2" id="KW-0489">Methyltransferase</keyword>
<dbReference type="GO" id="GO:0032259">
    <property type="term" value="P:methylation"/>
    <property type="evidence" value="ECO:0007669"/>
    <property type="project" value="UniProtKB-KW"/>
</dbReference>
<proteinExistence type="predicted"/>
<evidence type="ECO:0000256" key="1">
    <source>
        <dbReference type="ARBA" id="ARBA00011900"/>
    </source>
</evidence>
<comment type="catalytic activity">
    <reaction evidence="5">
        <text>a 2'-deoxyadenosine in DNA + S-adenosyl-L-methionine = an N(6)-methyl-2'-deoxyadenosine in DNA + S-adenosyl-L-homocysteine + H(+)</text>
        <dbReference type="Rhea" id="RHEA:15197"/>
        <dbReference type="Rhea" id="RHEA-COMP:12418"/>
        <dbReference type="Rhea" id="RHEA-COMP:12419"/>
        <dbReference type="ChEBI" id="CHEBI:15378"/>
        <dbReference type="ChEBI" id="CHEBI:57856"/>
        <dbReference type="ChEBI" id="CHEBI:59789"/>
        <dbReference type="ChEBI" id="CHEBI:90615"/>
        <dbReference type="ChEBI" id="CHEBI:90616"/>
        <dbReference type="EC" id="2.1.1.72"/>
    </reaction>
</comment>
<dbReference type="GO" id="GO:0009007">
    <property type="term" value="F:site-specific DNA-methyltransferase (adenine-specific) activity"/>
    <property type="evidence" value="ECO:0007669"/>
    <property type="project" value="UniProtKB-EC"/>
</dbReference>
<dbReference type="InterPro" id="IPR011639">
    <property type="entry name" value="MethylTrfase_TaqI-like_dom"/>
</dbReference>
<dbReference type="KEGG" id="pseb:EOK75_07020"/>
<dbReference type="Gene3D" id="3.40.50.150">
    <property type="entry name" value="Vaccinia Virus protein VP39"/>
    <property type="match status" value="2"/>
</dbReference>
<evidence type="ECO:0000256" key="4">
    <source>
        <dbReference type="ARBA" id="ARBA00022691"/>
    </source>
</evidence>
<gene>
    <name evidence="8" type="ORF">EOK75_07020</name>
</gene>
<dbReference type="Proteomes" id="UP000298631">
    <property type="component" value="Chromosome"/>
</dbReference>
<evidence type="ECO:0000313" key="9">
    <source>
        <dbReference type="Proteomes" id="UP000298631"/>
    </source>
</evidence>
<dbReference type="PROSITE" id="PS00092">
    <property type="entry name" value="N6_MTASE"/>
    <property type="match status" value="1"/>
</dbReference>
<dbReference type="EMBL" id="CP039964">
    <property type="protein sequence ID" value="QCO55522.1"/>
    <property type="molecule type" value="Genomic_DNA"/>
</dbReference>
<dbReference type="InterPro" id="IPR050953">
    <property type="entry name" value="N4_N6_ade-DNA_methylase"/>
</dbReference>
<evidence type="ECO:0000256" key="2">
    <source>
        <dbReference type="ARBA" id="ARBA00022603"/>
    </source>
</evidence>
<evidence type="ECO:0000256" key="6">
    <source>
        <dbReference type="SAM" id="MobiDB-lite"/>
    </source>
</evidence>
<keyword evidence="3" id="KW-0808">Transferase</keyword>
<feature type="domain" description="Type II methyltransferase M.TaqI-like" evidence="7">
    <location>
        <begin position="624"/>
        <end position="887"/>
    </location>
</feature>
<evidence type="ECO:0000256" key="5">
    <source>
        <dbReference type="ARBA" id="ARBA00047942"/>
    </source>
</evidence>
<dbReference type="SUPFAM" id="SSF53335">
    <property type="entry name" value="S-adenosyl-L-methionine-dependent methyltransferases"/>
    <property type="match status" value="1"/>
</dbReference>
<sequence length="1346" mass="150122">MIIAEPLKYAPFEWLDHVQREGLVFARPILEDLGISPVQQTRFDSQDVAAHLATTRDEPAVADPLGFLQSVLGWPISRIAGASGGPSLPDLATLALPELDTVLSADLALIDTRAEDRVLLLVRTEDAETDPDARGALDGWEASPQQRFERLLRESGVEVGILFSDLQLRLVYAPRGETAGWIGWPLHDLTSVAGRSMLGGLKSALGTDRLFTAPQNMRLNAVLKASRDAQAIVSITLAEQVLGALHELLRGFLADDDARELVEILADEDPEQLYEGLLTVLLRLVFVLFAEDRELLPSMTEDSARILYDENYSARGLYDRLLEDRALNPDTMDERVGGWGRLLALFGMIHSGHRSGFIRSRGGRLFDPDVFLFLQGRKTKDDKARVLRISDNCILNVLEGLLSLKGERLSYKALDVEQIGSVYETVMGFRVERASGPMLAIKAGKNNKTPVYVDLDALLARKPADRKKYLKEECQRSNLTKRQEDALKDATSVETLAAALDGIVDERASPHKRAAPAGTPILQPTDERRESGSHYTPRSLTQPIVAEALEPVLLHLGDTPTPDQILDIKVCDPAMGSGAFLVETCRALASHLTRAWERNPTQRPTLPQDEDEDLHARRLVAQRCLYGVDRNPMAVDLARLSLWLATLARDHEFTFLDHALKSGDSLVGLTEAEIGTLTWDAKISKPLLIGHIKERVDTWREGRQAIRSAPDDVALALQEVRLRDAERSLSTIRNVGDALVSTFFAAAKATVRRKELEAFQVAFTERRADAWELAAIMAAELRTGDHPIAPFHWQIEFPEVFGRDNPGFDLIVGNPPFAGKNTIAKGNRAGYGQWLQWRHDKTHGNADLVAHFFRRAERLLRKGGGFGLIASNTIAQGDTRESGLRQMIAHGTVLYRAVRRLKWPGEAAVVVSVVHGVKRPQQVPPLRIDGRPVERISAFLVNGDNDDSPIALAVNEDMAFQGSIVLGMGFTFDDAAAAKGTANSIADMEDLIASNHRNTERIKPYLGGEEVNDHPRHLHHRYVIDFEDFPLRRDPNLKPWFGSSDKRQRELLQSGIVPADYPDSVAADWPELLGIVERFLKGKRASHSTAHWWHYERRRGELYRAISTQDHVLLNVQVSKHMIFAKSDSKYIFSQRINVVTPLSWGLFASLQTAAHELWSRFFGSSLEDRLTYTVTDCFATFPFPEGYNTNPDLEAAGQAYHDHRAQLMIATNKGLTPTYNRFHDSYDDDSEIQRLRDLHADMDRAVLRAYGWDDLADAANPVFLNEETETEFTYQGRLFWPSDFRDEVLARLLDLNRERFAAEANEGIAVATAPDAPHSGAQSGKRPKQSTLDIGDGPLFDRTIK</sequence>
<feature type="region of interest" description="Disordered" evidence="6">
    <location>
        <begin position="507"/>
        <end position="539"/>
    </location>
</feature>
<dbReference type="PANTHER" id="PTHR33841">
    <property type="entry name" value="DNA METHYLTRANSFERASE YEEA-RELATED"/>
    <property type="match status" value="1"/>
</dbReference>
<evidence type="ECO:0000256" key="3">
    <source>
        <dbReference type="ARBA" id="ARBA00022679"/>
    </source>
</evidence>
<dbReference type="GO" id="GO:0003676">
    <property type="term" value="F:nucleic acid binding"/>
    <property type="evidence" value="ECO:0007669"/>
    <property type="project" value="InterPro"/>
</dbReference>
<evidence type="ECO:0000313" key="8">
    <source>
        <dbReference type="EMBL" id="QCO55522.1"/>
    </source>
</evidence>
<dbReference type="EC" id="2.1.1.72" evidence="1"/>
<dbReference type="PRINTS" id="PR00507">
    <property type="entry name" value="N12N6MTFRASE"/>
</dbReference>
<dbReference type="OrthoDB" id="9806213at2"/>
<dbReference type="RefSeq" id="WP_137193189.1">
    <property type="nucleotide sequence ID" value="NZ_CP039964.1"/>
</dbReference>
<feature type="region of interest" description="Disordered" evidence="6">
    <location>
        <begin position="1312"/>
        <end position="1346"/>
    </location>
</feature>
<organism evidence="8 9">
    <name type="scientific">Pseudorhodobacter turbinis</name>
    <dbReference type="NCBI Taxonomy" id="2500533"/>
    <lineage>
        <taxon>Bacteria</taxon>
        <taxon>Pseudomonadati</taxon>
        <taxon>Pseudomonadota</taxon>
        <taxon>Alphaproteobacteria</taxon>
        <taxon>Rhodobacterales</taxon>
        <taxon>Paracoccaceae</taxon>
        <taxon>Pseudorhodobacter</taxon>
    </lineage>
</organism>
<evidence type="ECO:0000259" key="7">
    <source>
        <dbReference type="Pfam" id="PF07669"/>
    </source>
</evidence>
<dbReference type="InterPro" id="IPR002052">
    <property type="entry name" value="DNA_methylase_N6_adenine_CS"/>
</dbReference>
<protein>
    <recommendedName>
        <fullName evidence="1">site-specific DNA-methyltransferase (adenine-specific)</fullName>
        <ecNumber evidence="1">2.1.1.72</ecNumber>
    </recommendedName>
</protein>
<dbReference type="InterPro" id="IPR029063">
    <property type="entry name" value="SAM-dependent_MTases_sf"/>
</dbReference>
<keyword evidence="4" id="KW-0949">S-adenosyl-L-methionine</keyword>
<keyword evidence="9" id="KW-1185">Reference proteome</keyword>